<dbReference type="Proteomes" id="UP000236291">
    <property type="component" value="Unassembled WGS sequence"/>
</dbReference>
<proteinExistence type="predicted"/>
<reference evidence="1 2" key="1">
    <citation type="journal article" date="2014" name="Am. J. Bot.">
        <title>Genome assembly and annotation for red clover (Trifolium pratense; Fabaceae).</title>
        <authorList>
            <person name="Istvanek J."/>
            <person name="Jaros M."/>
            <person name="Krenek A."/>
            <person name="Repkova J."/>
        </authorList>
    </citation>
    <scope>NUCLEOTIDE SEQUENCE [LARGE SCALE GENOMIC DNA]</scope>
    <source>
        <strain evidence="2">cv. Tatra</strain>
        <tissue evidence="1">Young leaves</tissue>
    </source>
</reference>
<name>A0A2K3MZI6_TRIPR</name>
<gene>
    <name evidence="1" type="ORF">L195_g019415</name>
</gene>
<dbReference type="AlphaFoldDB" id="A0A2K3MZI6"/>
<dbReference type="PANTHER" id="PTHR36617">
    <property type="entry name" value="PROTEIN, PUTATIVE-RELATED"/>
    <property type="match status" value="1"/>
</dbReference>
<feature type="non-terminal residue" evidence="1">
    <location>
        <position position="1"/>
    </location>
</feature>
<organism evidence="1 2">
    <name type="scientific">Trifolium pratense</name>
    <name type="common">Red clover</name>
    <dbReference type="NCBI Taxonomy" id="57577"/>
    <lineage>
        <taxon>Eukaryota</taxon>
        <taxon>Viridiplantae</taxon>
        <taxon>Streptophyta</taxon>
        <taxon>Embryophyta</taxon>
        <taxon>Tracheophyta</taxon>
        <taxon>Spermatophyta</taxon>
        <taxon>Magnoliopsida</taxon>
        <taxon>eudicotyledons</taxon>
        <taxon>Gunneridae</taxon>
        <taxon>Pentapetalae</taxon>
        <taxon>rosids</taxon>
        <taxon>fabids</taxon>
        <taxon>Fabales</taxon>
        <taxon>Fabaceae</taxon>
        <taxon>Papilionoideae</taxon>
        <taxon>50 kb inversion clade</taxon>
        <taxon>NPAAA clade</taxon>
        <taxon>Hologalegina</taxon>
        <taxon>IRL clade</taxon>
        <taxon>Trifolieae</taxon>
        <taxon>Trifolium</taxon>
    </lineage>
</organism>
<comment type="caution">
    <text evidence="1">The sequence shown here is derived from an EMBL/GenBank/DDBJ whole genome shotgun (WGS) entry which is preliminary data.</text>
</comment>
<reference evidence="1 2" key="2">
    <citation type="journal article" date="2017" name="Front. Plant Sci.">
        <title>Gene Classification and Mining of Molecular Markers Useful in Red Clover (Trifolium pratense) Breeding.</title>
        <authorList>
            <person name="Istvanek J."/>
            <person name="Dluhosova J."/>
            <person name="Dluhos P."/>
            <person name="Patkova L."/>
            <person name="Nedelnik J."/>
            <person name="Repkova J."/>
        </authorList>
    </citation>
    <scope>NUCLEOTIDE SEQUENCE [LARGE SCALE GENOMIC DNA]</scope>
    <source>
        <strain evidence="2">cv. Tatra</strain>
        <tissue evidence="1">Young leaves</tissue>
    </source>
</reference>
<protein>
    <submittedName>
        <fullName evidence="1">Uncharacterized protein</fullName>
    </submittedName>
</protein>
<dbReference type="PANTHER" id="PTHR36617:SF15">
    <property type="entry name" value="REVERSE TRANSCRIPTASE ZINC-BINDING DOMAIN-CONTAINING PROTEIN"/>
    <property type="match status" value="1"/>
</dbReference>
<dbReference type="EMBL" id="ASHM01014271">
    <property type="protein sequence ID" value="PNX96213.1"/>
    <property type="molecule type" value="Genomic_DNA"/>
</dbReference>
<evidence type="ECO:0000313" key="2">
    <source>
        <dbReference type="Proteomes" id="UP000236291"/>
    </source>
</evidence>
<accession>A0A2K3MZI6</accession>
<evidence type="ECO:0000313" key="1">
    <source>
        <dbReference type="EMBL" id="PNX96213.1"/>
    </source>
</evidence>
<sequence>VWPPYSQYLVERHYDLRRDFRYAQDSIQPGDWSFSTEKYTSKLGNGKDIPFWQASWLGSVSFKELFPQLFEETSSQMDSVSDMVHWQIAEINGFGLPSADPVNGFSVKSCYKELSRSSVSADPNSSMQVAMNLLFALIE</sequence>